<dbReference type="GO" id="GO:0008270">
    <property type="term" value="F:zinc ion binding"/>
    <property type="evidence" value="ECO:0007669"/>
    <property type="project" value="UniProtKB-KW"/>
</dbReference>
<feature type="domain" description="C2H2-type" evidence="3">
    <location>
        <begin position="72"/>
        <end position="99"/>
    </location>
</feature>
<dbReference type="InterPro" id="IPR013087">
    <property type="entry name" value="Znf_C2H2_type"/>
</dbReference>
<evidence type="ECO:0000256" key="2">
    <source>
        <dbReference type="SAM" id="MobiDB-lite"/>
    </source>
</evidence>
<dbReference type="SUPFAM" id="SSF57667">
    <property type="entry name" value="beta-beta-alpha zinc fingers"/>
    <property type="match status" value="1"/>
</dbReference>
<dbReference type="PROSITE" id="PS50157">
    <property type="entry name" value="ZINC_FINGER_C2H2_2"/>
    <property type="match status" value="1"/>
</dbReference>
<proteinExistence type="predicted"/>
<evidence type="ECO:0000313" key="4">
    <source>
        <dbReference type="EMBL" id="KDO79043.1"/>
    </source>
</evidence>
<dbReference type="EMBL" id="KK784878">
    <property type="protein sequence ID" value="KDO79043.1"/>
    <property type="molecule type" value="Genomic_DNA"/>
</dbReference>
<evidence type="ECO:0000313" key="5">
    <source>
        <dbReference type="Proteomes" id="UP000027120"/>
    </source>
</evidence>
<keyword evidence="1" id="KW-0862">Zinc</keyword>
<name>A0A067GH46_CITSI</name>
<dbReference type="AlphaFoldDB" id="A0A067GH46"/>
<feature type="region of interest" description="Disordered" evidence="2">
    <location>
        <begin position="1"/>
        <end position="22"/>
    </location>
</feature>
<keyword evidence="5" id="KW-1185">Reference proteome</keyword>
<keyword evidence="1" id="KW-0863">Zinc-finger</keyword>
<dbReference type="InterPro" id="IPR036236">
    <property type="entry name" value="Znf_C2H2_sf"/>
</dbReference>
<protein>
    <recommendedName>
        <fullName evidence="3">C2H2-type domain-containing protein</fullName>
    </recommendedName>
</protein>
<evidence type="ECO:0000259" key="3">
    <source>
        <dbReference type="PROSITE" id="PS50157"/>
    </source>
</evidence>
<dbReference type="Proteomes" id="UP000027120">
    <property type="component" value="Unassembled WGS sequence"/>
</dbReference>
<dbReference type="PANTHER" id="PTHR47593:SF9">
    <property type="entry name" value="C2H2-TYPE DOMAIN-CONTAINING PROTEIN"/>
    <property type="match status" value="1"/>
</dbReference>
<dbReference type="STRING" id="2711.A0A067GH46"/>
<dbReference type="PANTHER" id="PTHR47593">
    <property type="entry name" value="ZINC FINGER PROTEIN 4-LIKE"/>
    <property type="match status" value="1"/>
</dbReference>
<sequence length="203" mass="22284">MTYQEEEEAGQTSCNNLDAELKANDNSESRIKEVGDWLSLGLKKDEALTAAAAAAGDSTDRRSKPASGNKVFSCNFCMRKFYSSQALGGHQNAHKRERGAARRFQNHRMMMSSIGFLFNSVPLRSLGVQPHSLVDRSSGALGPNLVARFGDATSTGFDMIPWTPFMLEDTIDMFWPGSCHVDNSSKPAPDLHNLELDLNLKLG</sequence>
<dbReference type="PROSITE" id="PS00028">
    <property type="entry name" value="ZINC_FINGER_C2H2_1"/>
    <property type="match status" value="1"/>
</dbReference>
<evidence type="ECO:0000256" key="1">
    <source>
        <dbReference type="PROSITE-ProRule" id="PRU00042"/>
    </source>
</evidence>
<keyword evidence="1" id="KW-0479">Metal-binding</keyword>
<reference evidence="4 5" key="1">
    <citation type="submission" date="2014-04" db="EMBL/GenBank/DDBJ databases">
        <authorList>
            <consortium name="International Citrus Genome Consortium"/>
            <person name="Gmitter F."/>
            <person name="Chen C."/>
            <person name="Farmerie W."/>
            <person name="Harkins T."/>
            <person name="Desany B."/>
            <person name="Mohiuddin M."/>
            <person name="Kodira C."/>
            <person name="Borodovsky M."/>
            <person name="Lomsadze A."/>
            <person name="Burns P."/>
            <person name="Jenkins J."/>
            <person name="Prochnik S."/>
            <person name="Shu S."/>
            <person name="Chapman J."/>
            <person name="Pitluck S."/>
            <person name="Schmutz J."/>
            <person name="Rokhsar D."/>
        </authorList>
    </citation>
    <scope>NUCLEOTIDE SEQUENCE</scope>
</reference>
<dbReference type="InterPro" id="IPR053266">
    <property type="entry name" value="Zinc_finger_protein_7"/>
</dbReference>
<organism evidence="4 5">
    <name type="scientific">Citrus sinensis</name>
    <name type="common">Sweet orange</name>
    <name type="synonym">Citrus aurantium var. sinensis</name>
    <dbReference type="NCBI Taxonomy" id="2711"/>
    <lineage>
        <taxon>Eukaryota</taxon>
        <taxon>Viridiplantae</taxon>
        <taxon>Streptophyta</taxon>
        <taxon>Embryophyta</taxon>
        <taxon>Tracheophyta</taxon>
        <taxon>Spermatophyta</taxon>
        <taxon>Magnoliopsida</taxon>
        <taxon>eudicotyledons</taxon>
        <taxon>Gunneridae</taxon>
        <taxon>Pentapetalae</taxon>
        <taxon>rosids</taxon>
        <taxon>malvids</taxon>
        <taxon>Sapindales</taxon>
        <taxon>Rutaceae</taxon>
        <taxon>Aurantioideae</taxon>
        <taxon>Citrus</taxon>
    </lineage>
</organism>
<accession>A0A067GH46</accession>
<dbReference type="Gene3D" id="3.30.160.60">
    <property type="entry name" value="Classic Zinc Finger"/>
    <property type="match status" value="1"/>
</dbReference>
<gene>
    <name evidence="4" type="ORF">CISIN_1g040864mg</name>
</gene>